<evidence type="ECO:0000313" key="2">
    <source>
        <dbReference type="EMBL" id="GHE73749.1"/>
    </source>
</evidence>
<dbReference type="RefSeq" id="WP_229914567.1">
    <property type="nucleotide sequence ID" value="NZ_BNAT01000107.1"/>
</dbReference>
<feature type="region of interest" description="Disordered" evidence="1">
    <location>
        <begin position="49"/>
        <end position="75"/>
    </location>
</feature>
<comment type="caution">
    <text evidence="2">The sequence shown here is derived from an EMBL/GenBank/DDBJ whole genome shotgun (WGS) entry which is preliminary data.</text>
</comment>
<protein>
    <submittedName>
        <fullName evidence="2">Uncharacterized protein</fullName>
    </submittedName>
</protein>
<organism evidence="2 3">
    <name type="scientific">Streptomyces capitiformicae</name>
    <dbReference type="NCBI Taxonomy" id="2014920"/>
    <lineage>
        <taxon>Bacteria</taxon>
        <taxon>Bacillati</taxon>
        <taxon>Actinomycetota</taxon>
        <taxon>Actinomycetes</taxon>
        <taxon>Kitasatosporales</taxon>
        <taxon>Streptomycetaceae</taxon>
        <taxon>Streptomyces</taxon>
    </lineage>
</organism>
<dbReference type="AlphaFoldDB" id="A0A918ZW18"/>
<accession>A0A918ZW18</accession>
<reference evidence="2" key="1">
    <citation type="journal article" date="2014" name="Int. J. Syst. Evol. Microbiol.">
        <title>Complete genome sequence of Corynebacterium casei LMG S-19264T (=DSM 44701T), isolated from a smear-ripened cheese.</title>
        <authorList>
            <consortium name="US DOE Joint Genome Institute (JGI-PGF)"/>
            <person name="Walter F."/>
            <person name="Albersmeier A."/>
            <person name="Kalinowski J."/>
            <person name="Ruckert C."/>
        </authorList>
    </citation>
    <scope>NUCLEOTIDE SEQUENCE</scope>
    <source>
        <strain evidence="2">CGMCC 4.7403</strain>
    </source>
</reference>
<evidence type="ECO:0000313" key="3">
    <source>
        <dbReference type="Proteomes" id="UP000603227"/>
    </source>
</evidence>
<gene>
    <name evidence="2" type="ORF">GCM10017771_97390</name>
</gene>
<proteinExistence type="predicted"/>
<dbReference type="EMBL" id="BNAT01000107">
    <property type="protein sequence ID" value="GHE73749.1"/>
    <property type="molecule type" value="Genomic_DNA"/>
</dbReference>
<keyword evidence="3" id="KW-1185">Reference proteome</keyword>
<name>A0A918ZW18_9ACTN</name>
<evidence type="ECO:0000256" key="1">
    <source>
        <dbReference type="SAM" id="MobiDB-lite"/>
    </source>
</evidence>
<feature type="region of interest" description="Disordered" evidence="1">
    <location>
        <begin position="1"/>
        <end position="22"/>
    </location>
</feature>
<sequence length="75" mass="7492">MPGGLGSDARQREQAGRGAGDQGAQLGVRVCDLLAQVLVALGQALEREFDGGDRGGQIGAGTAGRQAPYQLGGGQ</sequence>
<dbReference type="Proteomes" id="UP000603227">
    <property type="component" value="Unassembled WGS sequence"/>
</dbReference>
<reference evidence="2" key="2">
    <citation type="submission" date="2020-09" db="EMBL/GenBank/DDBJ databases">
        <authorList>
            <person name="Sun Q."/>
            <person name="Zhou Y."/>
        </authorList>
    </citation>
    <scope>NUCLEOTIDE SEQUENCE</scope>
    <source>
        <strain evidence="2">CGMCC 4.7403</strain>
    </source>
</reference>